<evidence type="ECO:0000256" key="1">
    <source>
        <dbReference type="SAM" id="MobiDB-lite"/>
    </source>
</evidence>
<evidence type="ECO:0000313" key="3">
    <source>
        <dbReference type="Proteomes" id="UP000269689"/>
    </source>
</evidence>
<feature type="region of interest" description="Disordered" evidence="1">
    <location>
        <begin position="95"/>
        <end position="153"/>
    </location>
</feature>
<dbReference type="AlphaFoldDB" id="A0A3N4VG28"/>
<feature type="compositionally biased region" description="Low complexity" evidence="1">
    <location>
        <begin position="124"/>
        <end position="147"/>
    </location>
</feature>
<accession>A0A3N4VG28</accession>
<dbReference type="EMBL" id="RKQK01000001">
    <property type="protein sequence ID" value="RPE71904.1"/>
    <property type="molecule type" value="Genomic_DNA"/>
</dbReference>
<dbReference type="Proteomes" id="UP000269689">
    <property type="component" value="Unassembled WGS sequence"/>
</dbReference>
<proteinExistence type="predicted"/>
<protein>
    <recommendedName>
        <fullName evidence="4">DUF4177 domain-containing protein</fullName>
    </recommendedName>
</protein>
<dbReference type="OrthoDB" id="7658888at2"/>
<sequence length="153" mass="16562">MSNYEYRVIPAPRKGEKAKGIKTSEARIAQAMQTRLNALGEEGWEYLRSDVVPMEERAGLTSKNITYHTVLVFRRSADFGIFQDETSGFGTFAQEDALAAANDQEQTQKDAEASEAPEGTKTNAETPTPAPAIDPAATPPTASRAAPKVSRDS</sequence>
<evidence type="ECO:0000313" key="2">
    <source>
        <dbReference type="EMBL" id="RPE71904.1"/>
    </source>
</evidence>
<gene>
    <name evidence="2" type="ORF">EDD53_1037</name>
</gene>
<name>A0A3N4VG28_9RHOB</name>
<organism evidence="2 3">
    <name type="scientific">Pacificibacter maritimus</name>
    <dbReference type="NCBI Taxonomy" id="762213"/>
    <lineage>
        <taxon>Bacteria</taxon>
        <taxon>Pseudomonadati</taxon>
        <taxon>Pseudomonadota</taxon>
        <taxon>Alphaproteobacteria</taxon>
        <taxon>Rhodobacterales</taxon>
        <taxon>Roseobacteraceae</taxon>
        <taxon>Pacificibacter</taxon>
    </lineage>
</organism>
<keyword evidence="3" id="KW-1185">Reference proteome</keyword>
<reference evidence="2 3" key="1">
    <citation type="submission" date="2018-11" db="EMBL/GenBank/DDBJ databases">
        <title>Genomic Encyclopedia of Type Strains, Phase IV (KMG-IV): sequencing the most valuable type-strain genomes for metagenomic binning, comparative biology and taxonomic classification.</title>
        <authorList>
            <person name="Goeker M."/>
        </authorList>
    </citation>
    <scope>NUCLEOTIDE SEQUENCE [LARGE SCALE GENOMIC DNA]</scope>
    <source>
        <strain evidence="2 3">DSM 104731</strain>
    </source>
</reference>
<evidence type="ECO:0008006" key="4">
    <source>
        <dbReference type="Google" id="ProtNLM"/>
    </source>
</evidence>
<comment type="caution">
    <text evidence="2">The sequence shown here is derived from an EMBL/GenBank/DDBJ whole genome shotgun (WGS) entry which is preliminary data.</text>
</comment>
<dbReference type="RefSeq" id="WP_123792074.1">
    <property type="nucleotide sequence ID" value="NZ_RKQK01000001.1"/>
</dbReference>